<protein>
    <submittedName>
        <fullName evidence="1">Uncharacterized protein</fullName>
    </submittedName>
</protein>
<evidence type="ECO:0000313" key="2">
    <source>
        <dbReference type="Proteomes" id="UP000006103"/>
    </source>
</evidence>
<reference evidence="1 2" key="1">
    <citation type="journal article" date="2011" name="J. Bacteriol.">
        <title>Whole-genome sequences of two Borrelia afzelii and two Borrelia garinii Lyme disease agent isolates.</title>
        <authorList>
            <person name="Casjens S.R."/>
            <person name="Mongodin E.F."/>
            <person name="Qiu W.-G."/>
            <person name="Dunn J.J."/>
            <person name="Luft B.J."/>
            <person name="Fraser-Liggett C.M."/>
            <person name="Schutzer S.E."/>
        </authorList>
    </citation>
    <scope>NUCLEOTIDE SEQUENCE [LARGE SCALE GENOMIC DNA]</scope>
    <source>
        <strain evidence="1 2">PBr</strain>
    </source>
</reference>
<keyword evidence="2" id="KW-1185">Reference proteome</keyword>
<evidence type="ECO:0000313" key="1">
    <source>
        <dbReference type="EMBL" id="EED29380.1"/>
    </source>
</evidence>
<dbReference type="Proteomes" id="UP000006103">
    <property type="component" value="Unassembled WGS sequence"/>
</dbReference>
<dbReference type="AlphaFoldDB" id="B7XRH0"/>
<dbReference type="EMBL" id="ABJV02000001">
    <property type="protein sequence ID" value="EED29380.1"/>
    <property type="molecule type" value="Genomic_DNA"/>
</dbReference>
<organism evidence="1 2">
    <name type="scientific">Borreliella garinii PBr</name>
    <dbReference type="NCBI Taxonomy" id="498743"/>
    <lineage>
        <taxon>Bacteria</taxon>
        <taxon>Pseudomonadati</taxon>
        <taxon>Spirochaetota</taxon>
        <taxon>Spirochaetia</taxon>
        <taxon>Spirochaetales</taxon>
        <taxon>Borreliaceae</taxon>
        <taxon>Borreliella</taxon>
    </lineage>
</organism>
<accession>B7XRH0</accession>
<proteinExistence type="predicted"/>
<name>B7XRH0_BORGR</name>
<comment type="caution">
    <text evidence="1">The sequence shown here is derived from an EMBL/GenBank/DDBJ whole genome shotgun (WGS) entry which is preliminary data.</text>
</comment>
<gene>
    <name evidence="1" type="ORF">BGAPBR_0435</name>
</gene>
<sequence length="40" mass="4842">MCGCFEQVIRTFKVIALFLYSAFLEKLNKEIMLLLFWRLL</sequence>